<proteinExistence type="predicted"/>
<dbReference type="AlphaFoldDB" id="A0A4P6Q210"/>
<organism evidence="1 2">
    <name type="scientific">Streptomonospora litoralis</name>
    <dbReference type="NCBI Taxonomy" id="2498135"/>
    <lineage>
        <taxon>Bacteria</taxon>
        <taxon>Bacillati</taxon>
        <taxon>Actinomycetota</taxon>
        <taxon>Actinomycetes</taxon>
        <taxon>Streptosporangiales</taxon>
        <taxon>Nocardiopsidaceae</taxon>
        <taxon>Streptomonospora</taxon>
    </lineage>
</organism>
<gene>
    <name evidence="1" type="ORF">EKD16_07425</name>
</gene>
<sequence>MVQSRVPRWFGRLPECGEVGPPRGSLARVLISAAVCPHPPLLIPQVARGAAEELAALRAACDRAVQALAASGPDAVAVAGCGSRNREYGPDAAGDLGGYGVQVRIGSGPPELPLSLTVGRWLCERSGMRPDRYVEVAEQAEVAECVERGAALAASADRVALLVMGDGSARRGEHAPGRPDPRAAGFDSTVARALAEADTAALERVDPESAAELMAAGRGAWQVLAGAANGAGLRGELLAHEAPYGVGYFTALWR</sequence>
<evidence type="ECO:0008006" key="3">
    <source>
        <dbReference type="Google" id="ProtNLM"/>
    </source>
</evidence>
<dbReference type="SUPFAM" id="SSF53213">
    <property type="entry name" value="LigB-like"/>
    <property type="match status" value="1"/>
</dbReference>
<evidence type="ECO:0000313" key="2">
    <source>
        <dbReference type="Proteomes" id="UP000292235"/>
    </source>
</evidence>
<dbReference type="EMBL" id="CP036455">
    <property type="protein sequence ID" value="QBI53281.1"/>
    <property type="molecule type" value="Genomic_DNA"/>
</dbReference>
<evidence type="ECO:0000313" key="1">
    <source>
        <dbReference type="EMBL" id="QBI53281.1"/>
    </source>
</evidence>
<dbReference type="KEGG" id="strr:EKD16_07425"/>
<keyword evidence="2" id="KW-1185">Reference proteome</keyword>
<dbReference type="Proteomes" id="UP000292235">
    <property type="component" value="Chromosome"/>
</dbReference>
<name>A0A4P6Q210_9ACTN</name>
<dbReference type="CDD" id="cd07951">
    <property type="entry name" value="ED_3B_N_AMMECR1"/>
    <property type="match status" value="1"/>
</dbReference>
<accession>A0A4P6Q210</accession>
<reference evidence="1 2" key="1">
    <citation type="submission" date="2019-02" db="EMBL/GenBank/DDBJ databases">
        <authorList>
            <person name="Khodamoradi S."/>
            <person name="Hahnke R.L."/>
            <person name="Kaempfer P."/>
            <person name="Schumann P."/>
            <person name="Rohde M."/>
            <person name="Steinert M."/>
            <person name="Luzhetskyy A."/>
            <person name="Wink J."/>
            <person name="Ruckert C."/>
        </authorList>
    </citation>
    <scope>NUCLEOTIDE SEQUENCE [LARGE SCALE GENOMIC DNA]</scope>
    <source>
        <strain evidence="1 2">M2</strain>
    </source>
</reference>
<dbReference type="Gene3D" id="3.40.830.10">
    <property type="entry name" value="LigB-like"/>
    <property type="match status" value="2"/>
</dbReference>
<protein>
    <recommendedName>
        <fullName evidence="3">Extradiol ring-cleavage dioxygenase class III enzyme subunit B domain-containing protein</fullName>
    </recommendedName>
</protein>